<dbReference type="InterPro" id="IPR013210">
    <property type="entry name" value="LRR_N_plant-typ"/>
</dbReference>
<dbReference type="PANTHER" id="PTHR48059">
    <property type="entry name" value="POLYGALACTURONASE INHIBITOR 1"/>
    <property type="match status" value="1"/>
</dbReference>
<evidence type="ECO:0000259" key="4">
    <source>
        <dbReference type="Pfam" id="PF08263"/>
    </source>
</evidence>
<evidence type="ECO:0000313" key="5">
    <source>
        <dbReference type="EMBL" id="KAF3606607.1"/>
    </source>
</evidence>
<keyword evidence="2" id="KW-0433">Leucine-rich repeat</keyword>
<dbReference type="SUPFAM" id="SSF52058">
    <property type="entry name" value="L domain-like"/>
    <property type="match status" value="1"/>
</dbReference>
<protein>
    <recommendedName>
        <fullName evidence="4">Leucine-rich repeat-containing N-terminal plant-type domain-containing protein</fullName>
    </recommendedName>
</protein>
<keyword evidence="6" id="KW-1185">Reference proteome</keyword>
<proteinExistence type="predicted"/>
<accession>A0ABQ7ESR4</accession>
<dbReference type="Pfam" id="PF08263">
    <property type="entry name" value="LRRNT_2"/>
    <property type="match status" value="1"/>
</dbReference>
<comment type="caution">
    <text evidence="5">The sequence shown here is derived from an EMBL/GenBank/DDBJ whole genome shotgun (WGS) entry which is preliminary data.</text>
</comment>
<dbReference type="EMBL" id="QGKV02000297">
    <property type="protein sequence ID" value="KAF3606607.1"/>
    <property type="molecule type" value="Genomic_DNA"/>
</dbReference>
<keyword evidence="3" id="KW-0677">Repeat</keyword>
<organism evidence="5 6">
    <name type="scientific">Brassica cretica</name>
    <name type="common">Mustard</name>
    <dbReference type="NCBI Taxonomy" id="69181"/>
    <lineage>
        <taxon>Eukaryota</taxon>
        <taxon>Viridiplantae</taxon>
        <taxon>Streptophyta</taxon>
        <taxon>Embryophyta</taxon>
        <taxon>Tracheophyta</taxon>
        <taxon>Spermatophyta</taxon>
        <taxon>Magnoliopsida</taxon>
        <taxon>eudicotyledons</taxon>
        <taxon>Gunneridae</taxon>
        <taxon>Pentapetalae</taxon>
        <taxon>rosids</taxon>
        <taxon>malvids</taxon>
        <taxon>Brassicales</taxon>
        <taxon>Brassicaceae</taxon>
        <taxon>Brassiceae</taxon>
        <taxon>Brassica</taxon>
    </lineage>
</organism>
<evidence type="ECO:0000256" key="3">
    <source>
        <dbReference type="ARBA" id="ARBA00022737"/>
    </source>
</evidence>
<dbReference type="Proteomes" id="UP000266723">
    <property type="component" value="Unassembled WGS sequence"/>
</dbReference>
<comment type="subcellular location">
    <subcellularLocation>
        <location evidence="1">Cell envelope</location>
    </subcellularLocation>
</comment>
<gene>
    <name evidence="5" type="ORF">DY000_02046298</name>
</gene>
<evidence type="ECO:0000256" key="1">
    <source>
        <dbReference type="ARBA" id="ARBA00004196"/>
    </source>
</evidence>
<evidence type="ECO:0000256" key="2">
    <source>
        <dbReference type="ARBA" id="ARBA00022614"/>
    </source>
</evidence>
<dbReference type="InterPro" id="IPR032675">
    <property type="entry name" value="LRR_dom_sf"/>
</dbReference>
<reference evidence="5 6" key="1">
    <citation type="journal article" date="2020" name="BMC Genomics">
        <title>Intraspecific diversification of the crop wild relative Brassica cretica Lam. using demographic model selection.</title>
        <authorList>
            <person name="Kioukis A."/>
            <person name="Michalopoulou V.A."/>
            <person name="Briers L."/>
            <person name="Pirintsos S."/>
            <person name="Studholme D.J."/>
            <person name="Pavlidis P."/>
            <person name="Sarris P.F."/>
        </authorList>
    </citation>
    <scope>NUCLEOTIDE SEQUENCE [LARGE SCALE GENOMIC DNA]</scope>
    <source>
        <strain evidence="6">cv. PFS-1207/04</strain>
    </source>
</reference>
<name>A0ABQ7ESR4_BRACR</name>
<dbReference type="InterPro" id="IPR051848">
    <property type="entry name" value="PGIP"/>
</dbReference>
<feature type="domain" description="Leucine-rich repeat-containing N-terminal plant-type" evidence="4">
    <location>
        <begin position="16"/>
        <end position="53"/>
    </location>
</feature>
<dbReference type="Gene3D" id="3.80.10.10">
    <property type="entry name" value="Ribonuclease Inhibitor"/>
    <property type="match status" value="1"/>
</dbReference>
<sequence>MYLPSSPRFVNLTCHPRELEALRDFINELDSKPDGWDVNSTGDCCEWEGITCSSSLHLNDPDKKTLRITKLKLVNKKIVRFSGEIPDVFDTLHELEYLMAKSNRFSGGIPKSLANSQSLILLNLGNNSLSGPLYLNCAVMTNLASLDLGTNKFNSSFPEYLPSCRHLHYVNLGRYHQGRAQGQKKNFNF</sequence>
<dbReference type="PANTHER" id="PTHR48059:SF30">
    <property type="entry name" value="OS06G0587000 PROTEIN"/>
    <property type="match status" value="1"/>
</dbReference>
<evidence type="ECO:0000313" key="6">
    <source>
        <dbReference type="Proteomes" id="UP000266723"/>
    </source>
</evidence>